<comment type="caution">
    <text evidence="2">The sequence shown here is derived from an EMBL/GenBank/DDBJ whole genome shotgun (WGS) entry which is preliminary data.</text>
</comment>
<proteinExistence type="predicted"/>
<keyword evidence="1" id="KW-0472">Membrane</keyword>
<name>A0A848GRG4_9BACT</name>
<evidence type="ECO:0000313" key="2">
    <source>
        <dbReference type="EMBL" id="NML39230.1"/>
    </source>
</evidence>
<dbReference type="Proteomes" id="UP000583266">
    <property type="component" value="Unassembled WGS sequence"/>
</dbReference>
<evidence type="ECO:0000256" key="1">
    <source>
        <dbReference type="SAM" id="Phobius"/>
    </source>
</evidence>
<protein>
    <submittedName>
        <fullName evidence="2">Uncharacterized protein</fullName>
    </submittedName>
</protein>
<feature type="transmembrane region" description="Helical" evidence="1">
    <location>
        <begin position="46"/>
        <end position="64"/>
    </location>
</feature>
<feature type="transmembrane region" description="Helical" evidence="1">
    <location>
        <begin position="103"/>
        <end position="123"/>
    </location>
</feature>
<dbReference type="RefSeq" id="WP_169226327.1">
    <property type="nucleotide sequence ID" value="NZ_JABBGC010000002.1"/>
</dbReference>
<accession>A0A848GRG4</accession>
<feature type="transmembrane region" description="Helical" evidence="1">
    <location>
        <begin position="71"/>
        <end position="91"/>
    </location>
</feature>
<dbReference type="AlphaFoldDB" id="A0A848GRG4"/>
<keyword evidence="1" id="KW-0812">Transmembrane</keyword>
<dbReference type="EMBL" id="JABBGC010000002">
    <property type="protein sequence ID" value="NML39230.1"/>
    <property type="molecule type" value="Genomic_DNA"/>
</dbReference>
<keyword evidence="3" id="KW-1185">Reference proteome</keyword>
<sequence length="133" mass="14464">MSKTSVIGIIAAVVVIICAFFPWAVIENRHLVFTGLNTAGSSYGEPGKLNIFLAVLAVIIFLVKNEWVMRMNLFVAGFLLAWSFRNMLLFSRCEAGVCPQPGIALYISVVAAAVAFVCVLLTPTPSKNSKIRK</sequence>
<reference evidence="2 3" key="1">
    <citation type="submission" date="2020-04" db="EMBL/GenBank/DDBJ databases">
        <title>Chitinophaga sp. G-6-1-13 sp. nov., isolated from soil.</title>
        <authorList>
            <person name="Dahal R.H."/>
            <person name="Chaudhary D.K."/>
        </authorList>
    </citation>
    <scope>NUCLEOTIDE SEQUENCE [LARGE SCALE GENOMIC DNA]</scope>
    <source>
        <strain evidence="2 3">G-6-1-13</strain>
    </source>
</reference>
<feature type="transmembrane region" description="Helical" evidence="1">
    <location>
        <begin position="7"/>
        <end position="26"/>
    </location>
</feature>
<organism evidence="2 3">
    <name type="scientific">Chitinophaga fulva</name>
    <dbReference type="NCBI Taxonomy" id="2728842"/>
    <lineage>
        <taxon>Bacteria</taxon>
        <taxon>Pseudomonadati</taxon>
        <taxon>Bacteroidota</taxon>
        <taxon>Chitinophagia</taxon>
        <taxon>Chitinophagales</taxon>
        <taxon>Chitinophagaceae</taxon>
        <taxon>Chitinophaga</taxon>
    </lineage>
</organism>
<evidence type="ECO:0000313" key="3">
    <source>
        <dbReference type="Proteomes" id="UP000583266"/>
    </source>
</evidence>
<gene>
    <name evidence="2" type="ORF">HHL17_18670</name>
</gene>
<keyword evidence="1" id="KW-1133">Transmembrane helix</keyword>